<name>A0A2V2W008_TRYCR</name>
<dbReference type="VEuPathDB" id="TriTrypDB:TCDM_00514"/>
<dbReference type="VEuPathDB" id="TriTrypDB:ECC02_003129"/>
<dbReference type="VEuPathDB" id="TriTrypDB:TcBrA4_0085740"/>
<dbReference type="VEuPathDB" id="TriTrypDB:Tc_MARK_4774"/>
<dbReference type="VEuPathDB" id="TriTrypDB:TcG_01112"/>
<dbReference type="VEuPathDB" id="TriTrypDB:TcCLB.506211.107"/>
<dbReference type="VEuPathDB" id="TriTrypDB:C3747_18g281"/>
<dbReference type="AlphaFoldDB" id="A0A2V2W008"/>
<proteinExistence type="predicted"/>
<accession>A0A2V2W008</accession>
<sequence>MMEYVVGSGASDWARLELNKPGRSKLYDLQLNRNVHGGICVKNSQPNDPFYCGWRQFNELPPQCAGNSSTFTSFGENEGVPSDNNKRQIGPPSFCGEDKCPLGEKNNLDSLQNPELSSFYGSVVDLLHDQSSEVPWHAATTDRPGDTATHTPALSQTETTLPTTLCGLFVSDKTWINGCPSSDEWKTPAPVIKNNAGCNLAPPLVTPVGELPVPWNPEDSPEHWKKVPAQTPSYRLMGTTEGEVICSSLPKSVIPSCTKGNFIKQLLAQLTTGTNETFAVTSEKKMTLMSKKPEVKPIPIDLIAIERPITDFCDVPLVNNGMVKRSECSSGTLLSVTSPGGMIPSCCKPPPAVGCSPISSPREGTLEMGGCVTNGDKNGRLIGVVPWQGNNLVDSPRTTYSGDCHSGLSSHSYWHTPFVFALNRKILGDLHRNSPQSIDSRDLIDGLSFSVLTSVEEWPPRKRKDVLHLLKRFQARDLLQHLRVVSFSWKSPEGVCRLLESWRRRGIFPPDVQFGVYYWYTMKWGCERLCLEHNGCGSLAEQGRGCEYALRGFRRKCRYPHRCLFCGAEDHGWTEEKRCKRYLSLQREMKRLGVTEDVALILLEAFGCEE</sequence>
<feature type="region of interest" description="Disordered" evidence="1">
    <location>
        <begin position="136"/>
        <end position="156"/>
    </location>
</feature>
<evidence type="ECO:0000313" key="3">
    <source>
        <dbReference type="Proteomes" id="UP000246121"/>
    </source>
</evidence>
<protein>
    <submittedName>
        <fullName evidence="2">Uncharacterized protein</fullName>
    </submittedName>
</protein>
<organism evidence="2 3">
    <name type="scientific">Trypanosoma cruzi</name>
    <dbReference type="NCBI Taxonomy" id="5693"/>
    <lineage>
        <taxon>Eukaryota</taxon>
        <taxon>Discoba</taxon>
        <taxon>Euglenozoa</taxon>
        <taxon>Kinetoplastea</taxon>
        <taxon>Metakinetoplastina</taxon>
        <taxon>Trypanosomatida</taxon>
        <taxon>Trypanosomatidae</taxon>
        <taxon>Trypanosoma</taxon>
        <taxon>Schizotrypanum</taxon>
    </lineage>
</organism>
<reference evidence="2 3" key="1">
    <citation type="journal article" date="2018" name="Microb. Genom.">
        <title>Expanding an expanded genome: long-read sequencing of Trypanosoma cruzi.</title>
        <authorList>
            <person name="Berna L."/>
            <person name="Rodriguez M."/>
            <person name="Chiribao M.L."/>
            <person name="Parodi-Talice A."/>
            <person name="Pita S."/>
            <person name="Rijo G."/>
            <person name="Alvarez-Valin F."/>
            <person name="Robello C."/>
        </authorList>
    </citation>
    <scope>NUCLEOTIDE SEQUENCE [LARGE SCALE GENOMIC DNA]</scope>
    <source>
        <strain evidence="2 3">Dm28c</strain>
    </source>
</reference>
<dbReference type="EMBL" id="PRFA01000004">
    <property type="protein sequence ID" value="PWV01427.1"/>
    <property type="molecule type" value="Genomic_DNA"/>
</dbReference>
<dbReference type="VEuPathDB" id="TriTrypDB:C4B63_4g423"/>
<dbReference type="VEuPathDB" id="TriTrypDB:TcCLB.508895.20"/>
<dbReference type="VEuPathDB" id="TriTrypDB:TcCL_NonESM02486"/>
<evidence type="ECO:0000313" key="2">
    <source>
        <dbReference type="EMBL" id="PWV01427.1"/>
    </source>
</evidence>
<dbReference type="Proteomes" id="UP000246121">
    <property type="component" value="Unassembled WGS sequence"/>
</dbReference>
<gene>
    <name evidence="2" type="ORF">C4B63_4g423</name>
</gene>
<dbReference type="VEuPathDB" id="TriTrypDB:TCSYLVIO_006064"/>
<comment type="caution">
    <text evidence="2">The sequence shown here is derived from an EMBL/GenBank/DDBJ whole genome shotgun (WGS) entry which is preliminary data.</text>
</comment>
<dbReference type="VEuPathDB" id="TriTrypDB:BCY84_18595"/>
<evidence type="ECO:0000256" key="1">
    <source>
        <dbReference type="SAM" id="MobiDB-lite"/>
    </source>
</evidence>